<dbReference type="InterPro" id="IPR050558">
    <property type="entry name" value="PTS_Sugar-Specific_Components"/>
</dbReference>
<evidence type="ECO:0000256" key="1">
    <source>
        <dbReference type="ARBA" id="ARBA00004651"/>
    </source>
</evidence>
<dbReference type="STRING" id="477641.MODMU_3017"/>
<evidence type="ECO:0000256" key="8">
    <source>
        <dbReference type="ARBA" id="ARBA00023136"/>
    </source>
</evidence>
<feature type="domain" description="PTS EIIC type-1" evidence="11">
    <location>
        <begin position="35"/>
        <end position="393"/>
    </location>
</feature>
<feature type="transmembrane region" description="Helical" evidence="10">
    <location>
        <begin position="74"/>
        <end position="93"/>
    </location>
</feature>
<feature type="compositionally biased region" description="Low complexity" evidence="9">
    <location>
        <begin position="419"/>
        <end position="433"/>
    </location>
</feature>
<keyword evidence="7 10" id="KW-1133">Transmembrane helix</keyword>
<feature type="region of interest" description="Disordered" evidence="9">
    <location>
        <begin position="1"/>
        <end position="29"/>
    </location>
</feature>
<feature type="transmembrane region" description="Helical" evidence="10">
    <location>
        <begin position="40"/>
        <end position="62"/>
    </location>
</feature>
<keyword evidence="3" id="KW-1003">Cell membrane</keyword>
<dbReference type="AlphaFoldDB" id="I4EYI0"/>
<evidence type="ECO:0000256" key="4">
    <source>
        <dbReference type="ARBA" id="ARBA00022597"/>
    </source>
</evidence>
<evidence type="ECO:0000256" key="2">
    <source>
        <dbReference type="ARBA" id="ARBA00022448"/>
    </source>
</evidence>
<accession>I4EYI0</accession>
<dbReference type="EC" id="2.7.1.69" evidence="12"/>
<dbReference type="OMA" id="TIYHVAP"/>
<dbReference type="EMBL" id="FO203431">
    <property type="protein sequence ID" value="CCH88443.1"/>
    <property type="molecule type" value="Genomic_DNA"/>
</dbReference>
<feature type="transmembrane region" description="Helical" evidence="10">
    <location>
        <begin position="354"/>
        <end position="373"/>
    </location>
</feature>
<dbReference type="Pfam" id="PF02378">
    <property type="entry name" value="PTS_EIIC"/>
    <property type="match status" value="1"/>
</dbReference>
<evidence type="ECO:0000256" key="10">
    <source>
        <dbReference type="SAM" id="Phobius"/>
    </source>
</evidence>
<evidence type="ECO:0000256" key="3">
    <source>
        <dbReference type="ARBA" id="ARBA00022475"/>
    </source>
</evidence>
<organism evidence="12 13">
    <name type="scientific">Modestobacter italicus (strain DSM 44449 / CECT 9708 / BC 501)</name>
    <dbReference type="NCBI Taxonomy" id="2732864"/>
    <lineage>
        <taxon>Bacteria</taxon>
        <taxon>Bacillati</taxon>
        <taxon>Actinomycetota</taxon>
        <taxon>Actinomycetes</taxon>
        <taxon>Geodermatophilales</taxon>
        <taxon>Geodermatophilaceae</taxon>
        <taxon>Modestobacter</taxon>
    </lineage>
</organism>
<dbReference type="GO" id="GO:0008982">
    <property type="term" value="F:protein-N(PI)-phosphohistidine-sugar phosphotransferase activity"/>
    <property type="evidence" value="ECO:0007669"/>
    <property type="project" value="InterPro"/>
</dbReference>
<dbReference type="InterPro" id="IPR013013">
    <property type="entry name" value="PTS_EIIC_1"/>
</dbReference>
<keyword evidence="12" id="KW-0808">Transferase</keyword>
<keyword evidence="13" id="KW-1185">Reference proteome</keyword>
<feature type="transmembrane region" description="Helical" evidence="10">
    <location>
        <begin position="224"/>
        <end position="247"/>
    </location>
</feature>
<keyword evidence="5" id="KW-0598">Phosphotransferase system</keyword>
<feature type="transmembrane region" description="Helical" evidence="10">
    <location>
        <begin position="312"/>
        <end position="334"/>
    </location>
</feature>
<keyword evidence="4" id="KW-0762">Sugar transport</keyword>
<keyword evidence="2" id="KW-0813">Transport</keyword>
<dbReference type="HOGENOM" id="CLU_012312_2_0_11"/>
<keyword evidence="6 10" id="KW-0812">Transmembrane</keyword>
<dbReference type="Proteomes" id="UP000006461">
    <property type="component" value="Chromosome"/>
</dbReference>
<evidence type="ECO:0000313" key="13">
    <source>
        <dbReference type="Proteomes" id="UP000006461"/>
    </source>
</evidence>
<protein>
    <submittedName>
        <fullName evidence="12">PTS system, beta-glucoside-specific IIABC component</fullName>
        <ecNumber evidence="12">2.7.1.69</ecNumber>
    </submittedName>
</protein>
<dbReference type="GO" id="GO:0009401">
    <property type="term" value="P:phosphoenolpyruvate-dependent sugar phosphotransferase system"/>
    <property type="evidence" value="ECO:0007669"/>
    <property type="project" value="UniProtKB-KW"/>
</dbReference>
<dbReference type="KEGG" id="mmar:MODMU_3017"/>
<feature type="compositionally biased region" description="Basic and acidic residues" evidence="9">
    <location>
        <begin position="406"/>
        <end position="418"/>
    </location>
</feature>
<keyword evidence="8 10" id="KW-0472">Membrane</keyword>
<feature type="transmembrane region" description="Helical" evidence="10">
    <location>
        <begin position="253"/>
        <end position="273"/>
    </location>
</feature>
<evidence type="ECO:0000256" key="7">
    <source>
        <dbReference type="ARBA" id="ARBA00022989"/>
    </source>
</evidence>
<dbReference type="PROSITE" id="PS51103">
    <property type="entry name" value="PTS_EIIC_TYPE_1"/>
    <property type="match status" value="1"/>
</dbReference>
<dbReference type="PANTHER" id="PTHR30175">
    <property type="entry name" value="PHOSPHOTRANSFERASE SYSTEM TRANSPORT PROTEIN"/>
    <property type="match status" value="1"/>
</dbReference>
<feature type="transmembrane region" description="Helical" evidence="10">
    <location>
        <begin position="169"/>
        <end position="191"/>
    </location>
</feature>
<dbReference type="eggNOG" id="COG1263">
    <property type="taxonomic scope" value="Bacteria"/>
</dbReference>
<dbReference type="GO" id="GO:0015771">
    <property type="term" value="P:trehalose transport"/>
    <property type="evidence" value="ECO:0007669"/>
    <property type="project" value="TreeGrafter"/>
</dbReference>
<sequence>MTTGPGKDDTAADGAGGGATQADVDRPSRSKQFGSVMTEIFTPILPPLIGAGIIQGLLTIATSVGVLDEQSTEYHVLNTIGSAVFFFLPFLLAVSSARAFDTNPYGAIGITALLLHPNTTAIMASPDPVDFLGIPITHTQYTSSVVPVILIVWVQAMVGRFARRKLPPILHTVLVPPLVMLVVGVLSLLVLGPAGNLVGTLLGAVVEWLSGVGPWLVPTLIGAFGALLISVGASFTLFPLALSAVAAQGYNTVYGPGFLAVNLSLCGMSLAVMQKTKNKAYKGYCGSAALTALLGVSQPSLYGIAVPLGKPLVATCLGGLAGGLVAGLSGFRVYGFLPSGIAALPAFVPPEGGANLVWGIGVMVVALAGGYLATRLLGFSQPSAETIAGILGEDADPVSSGDDGEAERADTDEHDARSTTDATTPDPGTPTSDRGARRPGSER</sequence>
<evidence type="ECO:0000256" key="9">
    <source>
        <dbReference type="SAM" id="MobiDB-lite"/>
    </source>
</evidence>
<evidence type="ECO:0000313" key="12">
    <source>
        <dbReference type="EMBL" id="CCH88443.1"/>
    </source>
</evidence>
<reference evidence="12 13" key="1">
    <citation type="journal article" date="2012" name="J. Bacteriol.">
        <title>Genome Sequence of Radiation-Resistant Modestobacter marinus Strain BC501, a Representative Actinobacterium That Thrives on Calcareous Stone Surfaces.</title>
        <authorList>
            <person name="Normand P."/>
            <person name="Gury J."/>
            <person name="Pujic P."/>
            <person name="Chouaia B."/>
            <person name="Crotti E."/>
            <person name="Brusetti L."/>
            <person name="Daffonchio D."/>
            <person name="Vacherie B."/>
            <person name="Barbe V."/>
            <person name="Medigue C."/>
            <person name="Calteau A."/>
            <person name="Ghodhbane-Gtari F."/>
            <person name="Essoussi I."/>
            <person name="Nouioui I."/>
            <person name="Abbassi-Ghozzi I."/>
            <person name="Gtari M."/>
        </authorList>
    </citation>
    <scope>NUCLEOTIDE SEQUENCE [LARGE SCALE GENOMIC DNA]</scope>
    <source>
        <strain evidence="13">BC 501</strain>
    </source>
</reference>
<dbReference type="InterPro" id="IPR003352">
    <property type="entry name" value="PTS_EIIC"/>
</dbReference>
<feature type="compositionally biased region" description="Basic and acidic residues" evidence="9">
    <location>
        <begin position="434"/>
        <end position="443"/>
    </location>
</feature>
<proteinExistence type="predicted"/>
<dbReference type="GO" id="GO:0005886">
    <property type="term" value="C:plasma membrane"/>
    <property type="evidence" value="ECO:0007669"/>
    <property type="project" value="UniProtKB-SubCell"/>
</dbReference>
<gene>
    <name evidence="12" type="ordered locus">MODMU_3017</name>
</gene>
<feature type="compositionally biased region" description="Basic and acidic residues" evidence="9">
    <location>
        <begin position="1"/>
        <end position="10"/>
    </location>
</feature>
<evidence type="ECO:0000256" key="5">
    <source>
        <dbReference type="ARBA" id="ARBA00022683"/>
    </source>
</evidence>
<evidence type="ECO:0000259" key="11">
    <source>
        <dbReference type="PROSITE" id="PS51103"/>
    </source>
</evidence>
<comment type="subcellular location">
    <subcellularLocation>
        <location evidence="1">Cell membrane</location>
        <topology evidence="1">Multi-pass membrane protein</topology>
    </subcellularLocation>
</comment>
<evidence type="ECO:0000256" key="6">
    <source>
        <dbReference type="ARBA" id="ARBA00022692"/>
    </source>
</evidence>
<dbReference type="PANTHER" id="PTHR30175:SF1">
    <property type="entry name" value="PTS SYSTEM ARBUTIN-, CELLOBIOSE-, AND SALICIN-SPECIFIC EIIBC COMPONENT-RELATED"/>
    <property type="match status" value="1"/>
</dbReference>
<dbReference type="GO" id="GO:0090589">
    <property type="term" value="F:protein-phosphocysteine-trehalose phosphotransferase system transporter activity"/>
    <property type="evidence" value="ECO:0007669"/>
    <property type="project" value="TreeGrafter"/>
</dbReference>
<feature type="region of interest" description="Disordered" evidence="9">
    <location>
        <begin position="392"/>
        <end position="443"/>
    </location>
</feature>
<name>I4EYI0_MODI5</name>